<dbReference type="RefSeq" id="WP_185193840.1">
    <property type="nucleotide sequence ID" value="NZ_JACKXD010000005.1"/>
</dbReference>
<organism evidence="1 2">
    <name type="scientific">Halobellus ruber</name>
    <dbReference type="NCBI Taxonomy" id="2761102"/>
    <lineage>
        <taxon>Archaea</taxon>
        <taxon>Methanobacteriati</taxon>
        <taxon>Methanobacteriota</taxon>
        <taxon>Stenosarchaea group</taxon>
        <taxon>Halobacteria</taxon>
        <taxon>Halobacteriales</taxon>
        <taxon>Haloferacaceae</taxon>
        <taxon>Halobellus</taxon>
    </lineage>
</organism>
<evidence type="ECO:0000313" key="1">
    <source>
        <dbReference type="EMBL" id="MBB6647468.1"/>
    </source>
</evidence>
<name>A0A7J9SL90_9EURY</name>
<sequence>MREFTLRADDTGTLELVCERNDKEAPEPDVRSFAERDEFGLLVDNLTPGEQVLLFVPDTTSEE</sequence>
<gene>
    <name evidence="1" type="ORF">H5V44_14440</name>
</gene>
<proteinExistence type="predicted"/>
<protein>
    <submittedName>
        <fullName evidence="1">Uncharacterized protein</fullName>
    </submittedName>
</protein>
<evidence type="ECO:0000313" key="2">
    <source>
        <dbReference type="Proteomes" id="UP000546257"/>
    </source>
</evidence>
<accession>A0A7J9SL90</accession>
<dbReference type="AlphaFoldDB" id="A0A7J9SL90"/>
<dbReference type="Proteomes" id="UP000546257">
    <property type="component" value="Unassembled WGS sequence"/>
</dbReference>
<keyword evidence="2" id="KW-1185">Reference proteome</keyword>
<reference evidence="1 2" key="1">
    <citation type="submission" date="2020-08" db="EMBL/GenBank/DDBJ databases">
        <authorList>
            <person name="Seo M.-J."/>
        </authorList>
    </citation>
    <scope>NUCLEOTIDE SEQUENCE [LARGE SCALE GENOMIC DNA]</scope>
    <source>
        <strain evidence="1 2">MBLA0160</strain>
    </source>
</reference>
<dbReference type="EMBL" id="JACKXD010000005">
    <property type="protein sequence ID" value="MBB6647468.1"/>
    <property type="molecule type" value="Genomic_DNA"/>
</dbReference>
<comment type="caution">
    <text evidence="1">The sequence shown here is derived from an EMBL/GenBank/DDBJ whole genome shotgun (WGS) entry which is preliminary data.</text>
</comment>